<accession>A0AB33BTN6</accession>
<organism evidence="1 2">
    <name type="scientific">Microcystis aeruginosa PCC 7806SL</name>
    <dbReference type="NCBI Taxonomy" id="1903187"/>
    <lineage>
        <taxon>Bacteria</taxon>
        <taxon>Bacillati</taxon>
        <taxon>Cyanobacteriota</taxon>
        <taxon>Cyanophyceae</taxon>
        <taxon>Oscillatoriophycideae</taxon>
        <taxon>Chroococcales</taxon>
        <taxon>Microcystaceae</taxon>
        <taxon>Microcystis</taxon>
    </lineage>
</organism>
<proteinExistence type="predicted"/>
<dbReference type="EMBL" id="CP020771">
    <property type="protein sequence ID" value="ARI79847.1"/>
    <property type="molecule type" value="Genomic_DNA"/>
</dbReference>
<reference evidence="1 2" key="1">
    <citation type="journal article" date="2018" name="Harmful Algae">
        <title>The highly heterogeneous methylated genomes and diverse restriction-modification systems of bloom-forming Microcystis.</title>
        <authorList>
            <person name="Zhao L."/>
            <person name="Song Y."/>
            <person name="Li L."/>
            <person name="Gan N."/>
            <person name="Brand J.J."/>
            <person name="Song L."/>
        </authorList>
    </citation>
    <scope>NUCLEOTIDE SEQUENCE [LARGE SCALE GENOMIC DNA]</scope>
    <source>
        <strain evidence="1 2">PCC 7806SL</strain>
    </source>
</reference>
<dbReference type="Proteomes" id="UP000192439">
    <property type="component" value="Chromosome"/>
</dbReference>
<gene>
    <name evidence="1" type="ORF">BH695_0566</name>
</gene>
<evidence type="ECO:0000313" key="1">
    <source>
        <dbReference type="EMBL" id="ARI79847.1"/>
    </source>
</evidence>
<dbReference type="AlphaFoldDB" id="A0AB33BTN6"/>
<evidence type="ECO:0000313" key="2">
    <source>
        <dbReference type="Proteomes" id="UP000192439"/>
    </source>
</evidence>
<keyword evidence="2" id="KW-1185">Reference proteome</keyword>
<protein>
    <submittedName>
        <fullName evidence="1">Uncharacterized protein</fullName>
    </submittedName>
</protein>
<name>A0AB33BTN6_MICA7</name>
<sequence length="59" mass="7238">MHKTNRRAQKRPGKDEKVLEKKIQEIFKSYRLTGYLEYSIEKKISYKKVYKGRRRGVYL</sequence>